<dbReference type="STRING" id="744872.Spica_2221"/>
<feature type="signal peptide" evidence="7">
    <location>
        <begin position="1"/>
        <end position="21"/>
    </location>
</feature>
<dbReference type="EMBL" id="CP002868">
    <property type="protein sequence ID" value="AEJ20339.1"/>
    <property type="molecule type" value="Genomic_DNA"/>
</dbReference>
<dbReference type="HOGENOM" id="CLU_031285_10_5_12"/>
<dbReference type="Gene3D" id="3.40.190.10">
    <property type="entry name" value="Periplasmic binding protein-like II"/>
    <property type="match status" value="1"/>
</dbReference>
<evidence type="ECO:0000256" key="5">
    <source>
        <dbReference type="ARBA" id="ARBA00022448"/>
    </source>
</evidence>
<keyword evidence="5" id="KW-0813">Transport</keyword>
<keyword evidence="9" id="KW-1185">Reference proteome</keyword>
<dbReference type="PANTHER" id="PTHR43649:SF31">
    <property type="entry name" value="SN-GLYCEROL-3-PHOSPHATE-BINDING PERIPLASMIC PROTEIN UGPB"/>
    <property type="match status" value="1"/>
</dbReference>
<comment type="subunit">
    <text evidence="3">The complex is composed of two ATP-binding proteins (UgpC), two transmembrane proteins (UgpA and UgpE) and a solute-binding protein (UgpB).</text>
</comment>
<evidence type="ECO:0000256" key="2">
    <source>
        <dbReference type="ARBA" id="ARBA00008520"/>
    </source>
</evidence>
<evidence type="ECO:0000256" key="4">
    <source>
        <dbReference type="ARBA" id="ARBA00017470"/>
    </source>
</evidence>
<evidence type="ECO:0000256" key="6">
    <source>
        <dbReference type="ARBA" id="ARBA00022729"/>
    </source>
</evidence>
<evidence type="ECO:0000313" key="8">
    <source>
        <dbReference type="EMBL" id="AEJ20339.1"/>
    </source>
</evidence>
<organism evidence="8 9">
    <name type="scientific">Gracilinema caldarium (strain ATCC 51460 / DSM 7334 / H1)</name>
    <name type="common">Treponema caldarium</name>
    <dbReference type="NCBI Taxonomy" id="744872"/>
    <lineage>
        <taxon>Bacteria</taxon>
        <taxon>Pseudomonadati</taxon>
        <taxon>Spirochaetota</taxon>
        <taxon>Spirochaetia</taxon>
        <taxon>Spirochaetales</taxon>
        <taxon>Breznakiellaceae</taxon>
        <taxon>Gracilinema</taxon>
    </lineage>
</organism>
<dbReference type="PANTHER" id="PTHR43649">
    <property type="entry name" value="ARABINOSE-BINDING PROTEIN-RELATED"/>
    <property type="match status" value="1"/>
</dbReference>
<evidence type="ECO:0000256" key="1">
    <source>
        <dbReference type="ARBA" id="ARBA00004418"/>
    </source>
</evidence>
<proteinExistence type="inferred from homology"/>
<dbReference type="GO" id="GO:0042597">
    <property type="term" value="C:periplasmic space"/>
    <property type="evidence" value="ECO:0007669"/>
    <property type="project" value="UniProtKB-SubCell"/>
</dbReference>
<comment type="similarity">
    <text evidence="2">Belongs to the bacterial solute-binding protein 1 family.</text>
</comment>
<dbReference type="Proteomes" id="UP000000503">
    <property type="component" value="Chromosome"/>
</dbReference>
<sequence length="450" mass="49742">MKKRSLVLMVMAIAISSMVFASGTSEDAKQSTSKSSGKVTIRYVLWDANQLPAYQKVAESFMAKNPNIQIKIEQLGWGDYWTALQTDMVSGTAPDVFTNHLAKYPDFSSKKQLVDITPLVKRDNVDTSIYMNGLAGLWATKDGKRYGLPKDWDTIAIVYNAEMLKAAGISEKEANELTWNPNDGGTFEKFIAKLSIDKNGKNGLDPSFDANNVVQYGIALNHSDDRGQAQFSPLAVSTGWMYTDGLYNANFHFDDPRFIKTIEWMVRVTKKGYMASYEDTVNGANSLFTSKKAATVFDGSWMIGYYTSSSPFKVGFAKLPVGPVGRRSMINGLADSIWVGTKHPEEAWQWVKYLASEEAQKIVGSYGVVFPAIKAGVDEALKAYTSKNINVTAFTDEANEKNGTFVYPVVENGVKISEIMTQTFDAIFIGKVTPEAGLKDANKKILDLFK</sequence>
<dbReference type="AlphaFoldDB" id="F8F267"/>
<dbReference type="KEGG" id="scd:Spica_2221"/>
<reference evidence="9" key="1">
    <citation type="journal article" date="2013" name="Stand. Genomic Sci.">
        <title>Genome sequence of the thermophilic fresh-water bacterium Spirochaeta caldaria type strain (H1(T)), reclassification of Spirochaeta caldaria, Spirochaeta stenostrepta, and Spirochaeta zuelzerae in the genus Treponema as Treponema caldaria comb. nov., Treponema stenostrepta comb. nov., and Treponema zuelzerae comb. nov., and emendation of the genus Treponema.</title>
        <authorList>
            <person name="Abt B."/>
            <person name="Goker M."/>
            <person name="Scheuner C."/>
            <person name="Han C."/>
            <person name="Lu M."/>
            <person name="Misra M."/>
            <person name="Lapidus A."/>
            <person name="Nolan M."/>
            <person name="Lucas S."/>
            <person name="Hammon N."/>
            <person name="Deshpande S."/>
            <person name="Cheng J.F."/>
            <person name="Tapia R."/>
            <person name="Goodwin L.A."/>
            <person name="Pitluck S."/>
            <person name="Liolios K."/>
            <person name="Pagani I."/>
            <person name="Ivanova N."/>
            <person name="Mavromatis K."/>
            <person name="Mikhailova N."/>
            <person name="Huntemann M."/>
            <person name="Pati A."/>
            <person name="Chen A."/>
            <person name="Palaniappan K."/>
            <person name="Land M."/>
            <person name="Hauser L."/>
            <person name="Jeffries C.D."/>
            <person name="Rohde M."/>
            <person name="Spring S."/>
            <person name="Gronow S."/>
            <person name="Detter J.C."/>
            <person name="Bristow J."/>
            <person name="Eisen J.A."/>
            <person name="Markowitz V."/>
            <person name="Hugenholtz P."/>
            <person name="Kyrpides N.C."/>
            <person name="Woyke T."/>
            <person name="Klenk H.P."/>
        </authorList>
    </citation>
    <scope>NUCLEOTIDE SEQUENCE</scope>
    <source>
        <strain evidence="9">ATCC 51460 / DSM 7334 / H1</strain>
    </source>
</reference>
<gene>
    <name evidence="8" type="ordered locus">Spica_2221</name>
</gene>
<dbReference type="InterPro" id="IPR006059">
    <property type="entry name" value="SBP"/>
</dbReference>
<protein>
    <recommendedName>
        <fullName evidence="4">sn-glycerol-3-phosphate-binding periplasmic protein UgpB</fullName>
    </recommendedName>
</protein>
<dbReference type="eggNOG" id="COG1653">
    <property type="taxonomic scope" value="Bacteria"/>
</dbReference>
<comment type="subcellular location">
    <subcellularLocation>
        <location evidence="1">Periplasm</location>
    </subcellularLocation>
</comment>
<accession>F8F267</accession>
<feature type="chain" id="PRO_5003376526" description="sn-glycerol-3-phosphate-binding periplasmic protein UgpB" evidence="7">
    <location>
        <begin position="22"/>
        <end position="450"/>
    </location>
</feature>
<evidence type="ECO:0000256" key="3">
    <source>
        <dbReference type="ARBA" id="ARBA00011557"/>
    </source>
</evidence>
<dbReference type="RefSeq" id="WP_013969621.1">
    <property type="nucleotide sequence ID" value="NC_015732.1"/>
</dbReference>
<dbReference type="CDD" id="cd13585">
    <property type="entry name" value="PBP2_TMBP_like"/>
    <property type="match status" value="1"/>
</dbReference>
<name>F8F267_GRAC1</name>
<dbReference type="InterPro" id="IPR050490">
    <property type="entry name" value="Bact_solute-bd_prot1"/>
</dbReference>
<dbReference type="Pfam" id="PF01547">
    <property type="entry name" value="SBP_bac_1"/>
    <property type="match status" value="1"/>
</dbReference>
<keyword evidence="6 7" id="KW-0732">Signal</keyword>
<evidence type="ECO:0000256" key="7">
    <source>
        <dbReference type="SAM" id="SignalP"/>
    </source>
</evidence>
<dbReference type="SUPFAM" id="SSF53850">
    <property type="entry name" value="Periplasmic binding protein-like II"/>
    <property type="match status" value="1"/>
</dbReference>
<dbReference type="OrthoDB" id="383937at2"/>
<evidence type="ECO:0000313" key="9">
    <source>
        <dbReference type="Proteomes" id="UP000000503"/>
    </source>
</evidence>